<evidence type="ECO:0000313" key="1">
    <source>
        <dbReference type="EMBL" id="GER37980.1"/>
    </source>
</evidence>
<protein>
    <submittedName>
        <fullName evidence="1">D-alanine--poly(Phosphoribitol) ligase subunit 1</fullName>
    </submittedName>
</protein>
<comment type="caution">
    <text evidence="1">The sequence shown here is derived from an EMBL/GenBank/DDBJ whole genome shotgun (WGS) entry which is preliminary data.</text>
</comment>
<proteinExistence type="predicted"/>
<dbReference type="GO" id="GO:0016874">
    <property type="term" value="F:ligase activity"/>
    <property type="evidence" value="ECO:0007669"/>
    <property type="project" value="UniProtKB-KW"/>
</dbReference>
<dbReference type="EMBL" id="BKCP01005406">
    <property type="protein sequence ID" value="GER37980.1"/>
    <property type="molecule type" value="Genomic_DNA"/>
</dbReference>
<reference evidence="2" key="1">
    <citation type="journal article" date="2019" name="Curr. Biol.">
        <title>Genome Sequence of Striga asiatica Provides Insight into the Evolution of Plant Parasitism.</title>
        <authorList>
            <person name="Yoshida S."/>
            <person name="Kim S."/>
            <person name="Wafula E.K."/>
            <person name="Tanskanen J."/>
            <person name="Kim Y.M."/>
            <person name="Honaas L."/>
            <person name="Yang Z."/>
            <person name="Spallek T."/>
            <person name="Conn C.E."/>
            <person name="Ichihashi Y."/>
            <person name="Cheong K."/>
            <person name="Cui S."/>
            <person name="Der J.P."/>
            <person name="Gundlach H."/>
            <person name="Jiao Y."/>
            <person name="Hori C."/>
            <person name="Ishida J.K."/>
            <person name="Kasahara H."/>
            <person name="Kiba T."/>
            <person name="Kim M.S."/>
            <person name="Koo N."/>
            <person name="Laohavisit A."/>
            <person name="Lee Y.H."/>
            <person name="Lumba S."/>
            <person name="McCourt P."/>
            <person name="Mortimer J.C."/>
            <person name="Mutuku J.M."/>
            <person name="Nomura T."/>
            <person name="Sasaki-Sekimoto Y."/>
            <person name="Seto Y."/>
            <person name="Wang Y."/>
            <person name="Wakatake T."/>
            <person name="Sakakibara H."/>
            <person name="Demura T."/>
            <person name="Yamaguchi S."/>
            <person name="Yoneyama K."/>
            <person name="Manabe R.I."/>
            <person name="Nelson D.C."/>
            <person name="Schulman A.H."/>
            <person name="Timko M.P."/>
            <person name="dePamphilis C.W."/>
            <person name="Choi D."/>
            <person name="Shirasu K."/>
        </authorList>
    </citation>
    <scope>NUCLEOTIDE SEQUENCE [LARGE SCALE GENOMIC DNA]</scope>
    <source>
        <strain evidence="2">cv. UVA1</strain>
    </source>
</reference>
<evidence type="ECO:0000313" key="2">
    <source>
        <dbReference type="Proteomes" id="UP000325081"/>
    </source>
</evidence>
<gene>
    <name evidence="1" type="ORF">STAS_14434</name>
</gene>
<keyword evidence="2" id="KW-1185">Reference proteome</keyword>
<sequence>MGVVGNSSTKVVPSPDRLSSTILPCGVSHVSSRNTNSHFNWVVTAELGTVPRDVAARGKPPHLLSITLLISSGILKLGTAICSTNPQQSWSDRNPAYEQAIDDTFELLVVTMTKLPYAVDSNGSTRFSKLFTHVHYRTDITRACLLTEEHLSRTNVQKPEPNPVSKPVTNCDIGTLCFLTSALL</sequence>
<keyword evidence="1" id="KW-0436">Ligase</keyword>
<name>A0A5A7PYR3_STRAF</name>
<accession>A0A5A7PYR3</accession>
<dbReference type="AlphaFoldDB" id="A0A5A7PYR3"/>
<dbReference type="Proteomes" id="UP000325081">
    <property type="component" value="Unassembled WGS sequence"/>
</dbReference>
<organism evidence="1 2">
    <name type="scientific">Striga asiatica</name>
    <name type="common">Asiatic witchweed</name>
    <name type="synonym">Buchnera asiatica</name>
    <dbReference type="NCBI Taxonomy" id="4170"/>
    <lineage>
        <taxon>Eukaryota</taxon>
        <taxon>Viridiplantae</taxon>
        <taxon>Streptophyta</taxon>
        <taxon>Embryophyta</taxon>
        <taxon>Tracheophyta</taxon>
        <taxon>Spermatophyta</taxon>
        <taxon>Magnoliopsida</taxon>
        <taxon>eudicotyledons</taxon>
        <taxon>Gunneridae</taxon>
        <taxon>Pentapetalae</taxon>
        <taxon>asterids</taxon>
        <taxon>lamiids</taxon>
        <taxon>Lamiales</taxon>
        <taxon>Orobanchaceae</taxon>
        <taxon>Buchnereae</taxon>
        <taxon>Striga</taxon>
    </lineage>
</organism>